<gene>
    <name evidence="6" type="ORF">UCRPC4_g01007</name>
</gene>
<reference evidence="6 7" key="1">
    <citation type="submission" date="2015-05" db="EMBL/GenBank/DDBJ databases">
        <title>Distinctive expansion of gene families associated with plant cell wall degradation and secondary metabolism in the genomes of grapevine trunk pathogens.</title>
        <authorList>
            <person name="Lawrence D.P."/>
            <person name="Travadon R."/>
            <person name="Rolshausen P.E."/>
            <person name="Baumgartner K."/>
        </authorList>
    </citation>
    <scope>NUCLEOTIDE SEQUENCE [LARGE SCALE GENOMIC DNA]</scope>
    <source>
        <strain evidence="6">UCRPC4</strain>
    </source>
</reference>
<keyword evidence="4" id="KW-0804">Transcription</keyword>
<reference evidence="6 7" key="2">
    <citation type="submission" date="2015-05" db="EMBL/GenBank/DDBJ databases">
        <authorList>
            <person name="Morales-Cruz A."/>
            <person name="Amrine K.C."/>
            <person name="Cantu D."/>
        </authorList>
    </citation>
    <scope>NUCLEOTIDE SEQUENCE [LARGE SCALE GENOMIC DNA]</scope>
    <source>
        <strain evidence="6">UCRPC4</strain>
    </source>
</reference>
<dbReference type="InterPro" id="IPR050815">
    <property type="entry name" value="TF_fung"/>
</dbReference>
<keyword evidence="5" id="KW-0539">Nucleus</keyword>
<accession>A0A0G2HGH3</accession>
<comment type="caution">
    <text evidence="6">The sequence shown here is derived from an EMBL/GenBank/DDBJ whole genome shotgun (WGS) entry which is preliminary data.</text>
</comment>
<organism evidence="6 7">
    <name type="scientific">Phaeomoniella chlamydospora</name>
    <name type="common">Phaeoacremonium chlamydosporum</name>
    <dbReference type="NCBI Taxonomy" id="158046"/>
    <lineage>
        <taxon>Eukaryota</taxon>
        <taxon>Fungi</taxon>
        <taxon>Dikarya</taxon>
        <taxon>Ascomycota</taxon>
        <taxon>Pezizomycotina</taxon>
        <taxon>Eurotiomycetes</taxon>
        <taxon>Chaetothyriomycetidae</taxon>
        <taxon>Phaeomoniellales</taxon>
        <taxon>Phaeomoniellaceae</taxon>
        <taxon>Phaeomoniella</taxon>
    </lineage>
</organism>
<evidence type="ECO:0000313" key="6">
    <source>
        <dbReference type="EMBL" id="KKY27565.1"/>
    </source>
</evidence>
<dbReference type="GO" id="GO:0000981">
    <property type="term" value="F:DNA-binding transcription factor activity, RNA polymerase II-specific"/>
    <property type="evidence" value="ECO:0007669"/>
    <property type="project" value="InterPro"/>
</dbReference>
<name>A0A0G2HGH3_PHACM</name>
<evidence type="ECO:0000256" key="5">
    <source>
        <dbReference type="ARBA" id="ARBA00023242"/>
    </source>
</evidence>
<keyword evidence="3" id="KW-0805">Transcription regulation</keyword>
<keyword evidence="7" id="KW-1185">Reference proteome</keyword>
<dbReference type="GO" id="GO:0046872">
    <property type="term" value="F:metal ion binding"/>
    <property type="evidence" value="ECO:0007669"/>
    <property type="project" value="UniProtKB-KW"/>
</dbReference>
<dbReference type="CDD" id="cd12148">
    <property type="entry name" value="fungal_TF_MHR"/>
    <property type="match status" value="1"/>
</dbReference>
<dbReference type="EMBL" id="LCWF01000023">
    <property type="protein sequence ID" value="KKY27565.1"/>
    <property type="molecule type" value="Genomic_DNA"/>
</dbReference>
<dbReference type="GO" id="GO:0005634">
    <property type="term" value="C:nucleus"/>
    <property type="evidence" value="ECO:0007669"/>
    <property type="project" value="UniProtKB-SubCell"/>
</dbReference>
<keyword evidence="2" id="KW-0479">Metal-binding</keyword>
<evidence type="ECO:0000313" key="7">
    <source>
        <dbReference type="Proteomes" id="UP000053317"/>
    </source>
</evidence>
<proteinExistence type="predicted"/>
<comment type="subcellular location">
    <subcellularLocation>
        <location evidence="1">Nucleus</location>
    </subcellularLocation>
</comment>
<evidence type="ECO:0000256" key="3">
    <source>
        <dbReference type="ARBA" id="ARBA00023015"/>
    </source>
</evidence>
<evidence type="ECO:0000256" key="1">
    <source>
        <dbReference type="ARBA" id="ARBA00004123"/>
    </source>
</evidence>
<dbReference type="PANTHER" id="PTHR47338">
    <property type="entry name" value="ZN(II)2CYS6 TRANSCRIPTION FACTOR (EUROFUNG)-RELATED"/>
    <property type="match status" value="1"/>
</dbReference>
<dbReference type="Proteomes" id="UP000053317">
    <property type="component" value="Unassembled WGS sequence"/>
</dbReference>
<dbReference type="PANTHER" id="PTHR47338:SF9">
    <property type="entry name" value="ZN(II)2CYS6 TRANSCRIPTION FACTOR (EUROFUNG)"/>
    <property type="match status" value="1"/>
</dbReference>
<dbReference type="AlphaFoldDB" id="A0A0G2HGH3"/>
<protein>
    <submittedName>
        <fullName evidence="6">Putative zn 2cys6 transcription factor</fullName>
    </submittedName>
</protein>
<evidence type="ECO:0000256" key="2">
    <source>
        <dbReference type="ARBA" id="ARBA00022723"/>
    </source>
</evidence>
<evidence type="ECO:0000256" key="4">
    <source>
        <dbReference type="ARBA" id="ARBA00023163"/>
    </source>
</evidence>
<sequence length="451" mass="50608">MSRSETLADDPDYCALVARLGELEARLQEVSAAQSKNSAPTEAAIELFPISDDIDQLLWQLPESTDMEKSPYSTMPQNTLWTHAARFLEPSVDKVEMGQVYASRAWNHVLTHMERDEEPSMEIVQAAALLAIFDFTEHAFRSGIRESPGTVEQVLQDTNVDNDIPAPFARVVIIATLLARCTRYMLQDVSICPEKPPWDRSSDYAAIYSSLLDLESKLGFQRSFSDAILNDCMVDESLDRDSAELVLFSYALYYLTQCLLNHPYLLRRRLEPFSTKIPLNFLPLSSAICQLHAQNLTMLLKDIRSDGCMAENSFYNYCALVSGGINALYCHSGSRALQEESKDGLAICLQFLQDRSRYWHNAKSMLEELQAFCQDAGIFRQLITVDSATVDCSAADSERLFNLVDYNLVSQSRTTTESVESGDSFSTSVNEFHLGDQVDLDFFGSIPITGF</sequence>
<dbReference type="OrthoDB" id="424974at2759"/>